<dbReference type="PANTHER" id="PTHR46577">
    <property type="entry name" value="HTH-TYPE TRANSCRIPTIONAL REGULATORY PROTEIN GABR"/>
    <property type="match status" value="1"/>
</dbReference>
<sequence>MIDIIGVLDPQAKTPTGKKLSLQKQLVERLQQAILSGRLPAGTRLSSTRALASDLGVSRNTVVLVYEQLTAEGFIIAEKQGTKVASLSLQAAQRRSAKHLAKGTPVSLATRWDEFAHKKHTTEINNASLAPGIPALNDFPLTAWRRSLERASKQLNQHLLLNHDPLGEPSLKQAIANHLHILRGVQCEPNQIVITAGAQQALDVCIALITDRQDTVWIEDPCYSGAKSVLSKHDLNVVPIPVDKEGINVFSSANLSRISQPRLIFTTPAHQYPTGAVLSVSRRLDLIEYAQKIGSWIIEDDYDGEFRHFGSPISSMQGLIENAPVIYIGSFSKTMYPSLKIGFMVLPKNLINQTRSILAAVLKSGNQIEQLALANFMTSGEFGRHLGRMKRIYRERQKVLRAVLSQHFPEDWILGGFAGMHLTLQLPSTLDDTHIAKKAQEFGIAVHALSPFYSEDHGNHRGLVIGYGNTHKDKIPDAVNIVSKLAALNTLGPTS</sequence>
<dbReference type="GO" id="GO:0008483">
    <property type="term" value="F:transaminase activity"/>
    <property type="evidence" value="ECO:0007669"/>
    <property type="project" value="UniProtKB-KW"/>
</dbReference>
<dbReference type="AlphaFoldDB" id="A0A975YMJ0"/>
<protein>
    <submittedName>
        <fullName evidence="5">PLP-dependent aminotransferase family protein</fullName>
    </submittedName>
</protein>
<evidence type="ECO:0000259" key="4">
    <source>
        <dbReference type="PROSITE" id="PS50949"/>
    </source>
</evidence>
<dbReference type="SMART" id="SM00345">
    <property type="entry name" value="HTH_GNTR"/>
    <property type="match status" value="1"/>
</dbReference>
<organism evidence="5 6">
    <name type="scientific">Vibrio ostreae</name>
    <dbReference type="NCBI Taxonomy" id="2841925"/>
    <lineage>
        <taxon>Bacteria</taxon>
        <taxon>Pseudomonadati</taxon>
        <taxon>Pseudomonadota</taxon>
        <taxon>Gammaproteobacteria</taxon>
        <taxon>Vibrionales</taxon>
        <taxon>Vibrionaceae</taxon>
        <taxon>Vibrio</taxon>
    </lineage>
</organism>
<dbReference type="CDD" id="cd00609">
    <property type="entry name" value="AAT_like"/>
    <property type="match status" value="1"/>
</dbReference>
<evidence type="ECO:0000313" key="5">
    <source>
        <dbReference type="EMBL" id="QXO16772.1"/>
    </source>
</evidence>
<keyword evidence="3" id="KW-0804">Transcription</keyword>
<evidence type="ECO:0000256" key="2">
    <source>
        <dbReference type="ARBA" id="ARBA00023125"/>
    </source>
</evidence>
<dbReference type="Pfam" id="PF00392">
    <property type="entry name" value="GntR"/>
    <property type="match status" value="1"/>
</dbReference>
<dbReference type="Proteomes" id="UP000694232">
    <property type="component" value="Chromosome 1"/>
</dbReference>
<dbReference type="GO" id="GO:0003700">
    <property type="term" value="F:DNA-binding transcription factor activity"/>
    <property type="evidence" value="ECO:0007669"/>
    <property type="project" value="InterPro"/>
</dbReference>
<dbReference type="GO" id="GO:0003677">
    <property type="term" value="F:DNA binding"/>
    <property type="evidence" value="ECO:0007669"/>
    <property type="project" value="UniProtKB-KW"/>
</dbReference>
<evidence type="ECO:0000256" key="1">
    <source>
        <dbReference type="ARBA" id="ARBA00023015"/>
    </source>
</evidence>
<proteinExistence type="predicted"/>
<keyword evidence="5" id="KW-0032">Aminotransferase</keyword>
<dbReference type="InterPro" id="IPR004839">
    <property type="entry name" value="Aminotransferase_I/II_large"/>
</dbReference>
<keyword evidence="2" id="KW-0238">DNA-binding</keyword>
<dbReference type="KEGG" id="vos:KNV97_14975"/>
<keyword evidence="6" id="KW-1185">Reference proteome</keyword>
<name>A0A975YMJ0_9VIBR</name>
<dbReference type="PANTHER" id="PTHR46577:SF1">
    <property type="entry name" value="HTH-TYPE TRANSCRIPTIONAL REGULATORY PROTEIN GABR"/>
    <property type="match status" value="1"/>
</dbReference>
<dbReference type="CDD" id="cd07377">
    <property type="entry name" value="WHTH_GntR"/>
    <property type="match status" value="1"/>
</dbReference>
<dbReference type="RefSeq" id="WP_218562245.1">
    <property type="nucleotide sequence ID" value="NZ_CP076643.1"/>
</dbReference>
<feature type="domain" description="HTH gntR-type" evidence="4">
    <location>
        <begin position="20"/>
        <end position="87"/>
    </location>
</feature>
<dbReference type="InterPro" id="IPR000524">
    <property type="entry name" value="Tscrpt_reg_HTH_GntR"/>
</dbReference>
<accession>A0A975YMJ0</accession>
<dbReference type="InterPro" id="IPR051446">
    <property type="entry name" value="HTH_trans_reg/aminotransferase"/>
</dbReference>
<reference evidence="5" key="1">
    <citation type="submission" date="2021-06" db="EMBL/GenBank/DDBJ databases">
        <title>Vibrio nov. sp., novel gut bacterium isolated from Yellow Sea oyster.</title>
        <authorList>
            <person name="Muhammad N."/>
            <person name="Nguyen T.H."/>
            <person name="Lee Y.-J."/>
            <person name="Ko J."/>
            <person name="Kim S.-G."/>
        </authorList>
    </citation>
    <scope>NUCLEOTIDE SEQUENCE</scope>
    <source>
        <strain evidence="5">OG9-811</strain>
    </source>
</reference>
<dbReference type="Pfam" id="PF00155">
    <property type="entry name" value="Aminotran_1_2"/>
    <property type="match status" value="1"/>
</dbReference>
<dbReference type="GO" id="GO:0030170">
    <property type="term" value="F:pyridoxal phosphate binding"/>
    <property type="evidence" value="ECO:0007669"/>
    <property type="project" value="InterPro"/>
</dbReference>
<keyword evidence="5" id="KW-0808">Transferase</keyword>
<evidence type="ECO:0000313" key="6">
    <source>
        <dbReference type="Proteomes" id="UP000694232"/>
    </source>
</evidence>
<dbReference type="PROSITE" id="PS50949">
    <property type="entry name" value="HTH_GNTR"/>
    <property type="match status" value="1"/>
</dbReference>
<evidence type="ECO:0000256" key="3">
    <source>
        <dbReference type="ARBA" id="ARBA00023163"/>
    </source>
</evidence>
<dbReference type="EMBL" id="CP076643">
    <property type="protein sequence ID" value="QXO16772.1"/>
    <property type="molecule type" value="Genomic_DNA"/>
</dbReference>
<gene>
    <name evidence="5" type="ORF">KNV97_14975</name>
</gene>
<keyword evidence="1" id="KW-0805">Transcription regulation</keyword>